<evidence type="ECO:0000259" key="8">
    <source>
        <dbReference type="Pfam" id="PF00133"/>
    </source>
</evidence>
<dbReference type="Pfam" id="PF08264">
    <property type="entry name" value="Anticodon_1"/>
    <property type="match status" value="1"/>
</dbReference>
<evidence type="ECO:0000256" key="3">
    <source>
        <dbReference type="ARBA" id="ARBA00022741"/>
    </source>
</evidence>
<evidence type="ECO:0000259" key="9">
    <source>
        <dbReference type="Pfam" id="PF08264"/>
    </source>
</evidence>
<dbReference type="CDD" id="cd00818">
    <property type="entry name" value="IleRS_core"/>
    <property type="match status" value="1"/>
</dbReference>
<keyword evidence="4" id="KW-0067">ATP-binding</keyword>
<dbReference type="GO" id="GO:0006428">
    <property type="term" value="P:isoleucyl-tRNA aminoacylation"/>
    <property type="evidence" value="ECO:0007669"/>
    <property type="project" value="InterPro"/>
</dbReference>
<dbReference type="GO" id="GO:0005524">
    <property type="term" value="F:ATP binding"/>
    <property type="evidence" value="ECO:0007669"/>
    <property type="project" value="UniProtKB-KW"/>
</dbReference>
<dbReference type="SUPFAM" id="SSF50677">
    <property type="entry name" value="ValRS/IleRS/LeuRS editing domain"/>
    <property type="match status" value="1"/>
</dbReference>
<dbReference type="AlphaFoldDB" id="A0A6C0J4M8"/>
<dbReference type="GO" id="GO:0004822">
    <property type="term" value="F:isoleucine-tRNA ligase activity"/>
    <property type="evidence" value="ECO:0007669"/>
    <property type="project" value="UniProtKB-EC"/>
</dbReference>
<evidence type="ECO:0000256" key="5">
    <source>
        <dbReference type="ARBA" id="ARBA00022917"/>
    </source>
</evidence>
<reference evidence="10" key="1">
    <citation type="journal article" date="2020" name="Nature">
        <title>Giant virus diversity and host interactions through global metagenomics.</title>
        <authorList>
            <person name="Schulz F."/>
            <person name="Roux S."/>
            <person name="Paez-Espino D."/>
            <person name="Jungbluth S."/>
            <person name="Walsh D.A."/>
            <person name="Denef V.J."/>
            <person name="McMahon K.D."/>
            <person name="Konstantinidis K.T."/>
            <person name="Eloe-Fadrosh E.A."/>
            <person name="Kyrpides N.C."/>
            <person name="Woyke T."/>
        </authorList>
    </citation>
    <scope>NUCLEOTIDE SEQUENCE</scope>
    <source>
        <strain evidence="10">GVMAG-M-3300025860-20</strain>
    </source>
</reference>
<dbReference type="InterPro" id="IPR009080">
    <property type="entry name" value="tRNAsynth_Ia_anticodon-bd"/>
</dbReference>
<dbReference type="InterPro" id="IPR023586">
    <property type="entry name" value="Ile-tRNA-ligase_type2"/>
</dbReference>
<dbReference type="SUPFAM" id="SSF52374">
    <property type="entry name" value="Nucleotidylyl transferase"/>
    <property type="match status" value="1"/>
</dbReference>
<comment type="catalytic activity">
    <reaction evidence="7">
        <text>tRNA(Ile) + L-isoleucine + ATP = L-isoleucyl-tRNA(Ile) + AMP + diphosphate</text>
        <dbReference type="Rhea" id="RHEA:11060"/>
        <dbReference type="Rhea" id="RHEA-COMP:9666"/>
        <dbReference type="Rhea" id="RHEA-COMP:9695"/>
        <dbReference type="ChEBI" id="CHEBI:30616"/>
        <dbReference type="ChEBI" id="CHEBI:33019"/>
        <dbReference type="ChEBI" id="CHEBI:58045"/>
        <dbReference type="ChEBI" id="CHEBI:78442"/>
        <dbReference type="ChEBI" id="CHEBI:78528"/>
        <dbReference type="ChEBI" id="CHEBI:456215"/>
        <dbReference type="EC" id="6.1.1.5"/>
    </reaction>
</comment>
<dbReference type="InterPro" id="IPR002301">
    <property type="entry name" value="Ile-tRNA-ligase"/>
</dbReference>
<dbReference type="Pfam" id="PF00133">
    <property type="entry name" value="tRNA-synt_1"/>
    <property type="match status" value="1"/>
</dbReference>
<dbReference type="Gene3D" id="1.10.730.10">
    <property type="entry name" value="Isoleucyl-tRNA Synthetase, Domain 1"/>
    <property type="match status" value="1"/>
</dbReference>
<sequence>MGTLNEHTLTEYWRTLKHKQVEKNEILPLFLIHDGPPFATGNPHYGHLLNMTIKDIVTRYKRMTGYHVPRNFGWDTHGLPIEMEIEKRLNLKSKQDIEEYGIDKYCDACREIVLECVDSWGDTYSRMACGPINDFYITMNNTYIQGVWSVFNELFTKGLIYQGYKVMPYSVGCCTPLSNFEVAMDYRETTDTSATVLFKLKHPFKGCLTYISAWTTTPWSLVSNQALCVNPEAIYVIRNSVISLKQDTDIDQVFIKGKELQDIEYEPLFDFMDTKQCYKILCDEYVTTDTGTGVVHMAPMFGEDDYRVCLENNIMTKDTRFDIPYDENGMMKEKYATYFELPVKPELNHLKFFTKVNKFILKKLKYTMKPYCTEQIQHTYPHCWRSGLPLMYRAVSCWFVDVDKIRGDILKVIKSIKWIPDNVGTGRMYRWVADGKQNWCFSRNRYWGAPIPIWTNGNETVIISNTSEFVQHGAILDGDLLNIEQCDKLDLHRPTLDKILIPSKNDSIPLKRIPEVFDCWFESGSMPFASGQPKFKADFISEGVDQTRGWFYTLLVISTALKQDTAFRNVIVNGIVLAKDGQKMSKSKGNYEPIMKVLDQYGADATRLYLAQTKATKAEAVKIEYSHIRQMVQKFHIPLQNVIKLLDEAKLYKENIDNIIDDPSINACIEWIESKVENTYYMYNTYMNKYELWNIVELLKDLIDDFSRKFINMNKHYLIGEKFNNLVFATCKKIIYRISLMLAPFAPHLAEWLYLNNYNNIPILSSIHDKLFPDQEITEDKSMEQNLNNMEMNKLFVCLEEIKRFREEVRNLNNIGLGMGFKYPIKSVKILKSCCPSKMIPYIKTTCNVMNVELLEEKEAMKVLNVNHKFILNYKEVGKRLGKRLKYYKDILNNPTVKQKEQLINDTMDELTKDIDYLVTSIITVKNGVKDVRLTSDNIPLWIDSNGSDEQYDIYHKREFKSVVSKLRKNNGLKRTEQIIVYTNSKEFEKYGTVYKETNTDEKNFLVCMGYNVWI</sequence>
<name>A0A6C0J4M8_9ZZZZ</name>
<dbReference type="InterPro" id="IPR002300">
    <property type="entry name" value="aa-tRNA-synth_Ia"/>
</dbReference>
<dbReference type="SUPFAM" id="SSF47323">
    <property type="entry name" value="Anticodon-binding domain of a subclass of class I aminoacyl-tRNA synthetases"/>
    <property type="match status" value="1"/>
</dbReference>
<dbReference type="InterPro" id="IPR014729">
    <property type="entry name" value="Rossmann-like_a/b/a_fold"/>
</dbReference>
<keyword evidence="2" id="KW-0436">Ligase</keyword>
<evidence type="ECO:0000313" key="10">
    <source>
        <dbReference type="EMBL" id="QHU00592.1"/>
    </source>
</evidence>
<organism evidence="10">
    <name type="scientific">viral metagenome</name>
    <dbReference type="NCBI Taxonomy" id="1070528"/>
    <lineage>
        <taxon>unclassified sequences</taxon>
        <taxon>metagenomes</taxon>
        <taxon>organismal metagenomes</taxon>
    </lineage>
</organism>
<feature type="domain" description="Methionyl/Valyl/Leucyl/Isoleucyl-tRNA synthetase anticodon-binding" evidence="9">
    <location>
        <begin position="671"/>
        <end position="815"/>
    </location>
</feature>
<keyword evidence="3" id="KW-0547">Nucleotide-binding</keyword>
<dbReference type="PANTHER" id="PTHR42780:SF1">
    <property type="entry name" value="ISOLEUCINE--TRNA LIGASE, CYTOPLASMIC"/>
    <property type="match status" value="1"/>
</dbReference>
<evidence type="ECO:0000256" key="6">
    <source>
        <dbReference type="ARBA" id="ARBA00023146"/>
    </source>
</evidence>
<dbReference type="Gene3D" id="3.40.50.620">
    <property type="entry name" value="HUPs"/>
    <property type="match status" value="2"/>
</dbReference>
<dbReference type="GO" id="GO:0002161">
    <property type="term" value="F:aminoacyl-tRNA deacylase activity"/>
    <property type="evidence" value="ECO:0007669"/>
    <property type="project" value="InterPro"/>
</dbReference>
<keyword evidence="6" id="KW-0030">Aminoacyl-tRNA synthetase</keyword>
<evidence type="ECO:0000256" key="1">
    <source>
        <dbReference type="ARBA" id="ARBA00013165"/>
    </source>
</evidence>
<evidence type="ECO:0000256" key="4">
    <source>
        <dbReference type="ARBA" id="ARBA00022840"/>
    </source>
</evidence>
<dbReference type="EC" id="6.1.1.5" evidence="1"/>
<keyword evidence="5" id="KW-0648">Protein biosynthesis</keyword>
<dbReference type="PROSITE" id="PS00178">
    <property type="entry name" value="AA_TRNA_LIGASE_I"/>
    <property type="match status" value="1"/>
</dbReference>
<dbReference type="InterPro" id="IPR009008">
    <property type="entry name" value="Val/Leu/Ile-tRNA-synth_edit"/>
</dbReference>
<dbReference type="PANTHER" id="PTHR42780">
    <property type="entry name" value="SOLEUCYL-TRNA SYNTHETASE"/>
    <property type="match status" value="1"/>
</dbReference>
<dbReference type="PRINTS" id="PR00984">
    <property type="entry name" value="TRNASYNTHILE"/>
</dbReference>
<protein>
    <recommendedName>
        <fullName evidence="1">isoleucine--tRNA ligase</fullName>
        <ecNumber evidence="1">6.1.1.5</ecNumber>
    </recommendedName>
</protein>
<dbReference type="NCBIfam" id="TIGR00392">
    <property type="entry name" value="ileS"/>
    <property type="match status" value="1"/>
</dbReference>
<evidence type="ECO:0000256" key="2">
    <source>
        <dbReference type="ARBA" id="ARBA00022598"/>
    </source>
</evidence>
<evidence type="ECO:0000256" key="7">
    <source>
        <dbReference type="ARBA" id="ARBA00048359"/>
    </source>
</evidence>
<dbReference type="EMBL" id="MN740328">
    <property type="protein sequence ID" value="QHU00592.1"/>
    <property type="molecule type" value="Genomic_DNA"/>
</dbReference>
<dbReference type="InterPro" id="IPR001412">
    <property type="entry name" value="aa-tRNA-synth_I_CS"/>
</dbReference>
<feature type="domain" description="Aminoacyl-tRNA synthetase class Ia" evidence="8">
    <location>
        <begin position="18"/>
        <end position="621"/>
    </location>
</feature>
<dbReference type="InterPro" id="IPR013155">
    <property type="entry name" value="M/V/L/I-tRNA-synth_anticd-bd"/>
</dbReference>
<proteinExistence type="predicted"/>
<accession>A0A6C0J4M8</accession>